<gene>
    <name evidence="1" type="ORF">CR201_G0051952</name>
</gene>
<proteinExistence type="predicted"/>
<name>A0A2J8RC50_PONAB</name>
<comment type="caution">
    <text evidence="1">The sequence shown here is derived from an EMBL/GenBank/DDBJ whole genome shotgun (WGS) entry which is preliminary data.</text>
</comment>
<dbReference type="EMBL" id="NDHI03003712">
    <property type="protein sequence ID" value="PNJ06094.1"/>
    <property type="molecule type" value="Genomic_DNA"/>
</dbReference>
<sequence length="48" mass="5345">HENIVALYDVQSRSCHPGWSAMAQSQLIAPLPPEFKGFSCLSLLNSWD</sequence>
<feature type="non-terminal residue" evidence="1">
    <location>
        <position position="1"/>
    </location>
</feature>
<evidence type="ECO:0000313" key="1">
    <source>
        <dbReference type="EMBL" id="PNJ06094.1"/>
    </source>
</evidence>
<organism evidence="1">
    <name type="scientific">Pongo abelii</name>
    <name type="common">Sumatran orangutan</name>
    <name type="synonym">Pongo pygmaeus abelii</name>
    <dbReference type="NCBI Taxonomy" id="9601"/>
    <lineage>
        <taxon>Eukaryota</taxon>
        <taxon>Metazoa</taxon>
        <taxon>Chordata</taxon>
        <taxon>Craniata</taxon>
        <taxon>Vertebrata</taxon>
        <taxon>Euteleostomi</taxon>
        <taxon>Mammalia</taxon>
        <taxon>Eutheria</taxon>
        <taxon>Euarchontoglires</taxon>
        <taxon>Primates</taxon>
        <taxon>Haplorrhini</taxon>
        <taxon>Catarrhini</taxon>
        <taxon>Hominidae</taxon>
        <taxon>Pongo</taxon>
    </lineage>
</organism>
<accession>A0A2J8RC50</accession>
<protein>
    <submittedName>
        <fullName evidence="1">ULK2 isoform 4</fullName>
    </submittedName>
</protein>
<reference evidence="1" key="1">
    <citation type="submission" date="2017-12" db="EMBL/GenBank/DDBJ databases">
        <title>High-resolution comparative analysis of great ape genomes.</title>
        <authorList>
            <person name="Pollen A."/>
            <person name="Hastie A."/>
            <person name="Hormozdiari F."/>
            <person name="Dougherty M."/>
            <person name="Liu R."/>
            <person name="Chaisson M."/>
            <person name="Hoppe E."/>
            <person name="Hill C."/>
            <person name="Pang A."/>
            <person name="Hillier L."/>
            <person name="Baker C."/>
            <person name="Armstrong J."/>
            <person name="Shendure J."/>
            <person name="Paten B."/>
            <person name="Wilson R."/>
            <person name="Chao H."/>
            <person name="Schneider V."/>
            <person name="Ventura M."/>
            <person name="Kronenberg Z."/>
            <person name="Murali S."/>
            <person name="Gordon D."/>
            <person name="Cantsilieris S."/>
            <person name="Munson K."/>
            <person name="Nelson B."/>
            <person name="Raja A."/>
            <person name="Underwood J."/>
            <person name="Diekhans M."/>
            <person name="Fiddes I."/>
            <person name="Haussler D."/>
            <person name="Eichler E."/>
        </authorList>
    </citation>
    <scope>NUCLEOTIDE SEQUENCE [LARGE SCALE GENOMIC DNA]</scope>
    <source>
        <strain evidence="1">Susie</strain>
    </source>
</reference>
<dbReference type="AlphaFoldDB" id="A0A2J8RC50"/>